<evidence type="ECO:0000256" key="22">
    <source>
        <dbReference type="ARBA" id="ARBA00032743"/>
    </source>
</evidence>
<evidence type="ECO:0000256" key="18">
    <source>
        <dbReference type="ARBA" id="ARBA00029893"/>
    </source>
</evidence>
<comment type="subcellular location">
    <subcellularLocation>
        <location evidence="2">Cell membrane</location>
        <topology evidence="2">Multi-pass membrane protein</topology>
    </subcellularLocation>
</comment>
<evidence type="ECO:0000313" key="31">
    <source>
        <dbReference type="Proteomes" id="UP000601587"/>
    </source>
</evidence>
<evidence type="ECO:0000256" key="14">
    <source>
        <dbReference type="ARBA" id="ARBA00023098"/>
    </source>
</evidence>
<evidence type="ECO:0000256" key="12">
    <source>
        <dbReference type="ARBA" id="ARBA00022695"/>
    </source>
</evidence>
<evidence type="ECO:0000256" key="24">
    <source>
        <dbReference type="SAM" id="Phobius"/>
    </source>
</evidence>
<keyword evidence="12 28" id="KW-0548">Nucleotidyltransferase</keyword>
<dbReference type="OrthoDB" id="9799199at2"/>
<feature type="transmembrane region" description="Helical" evidence="24">
    <location>
        <begin position="200"/>
        <end position="222"/>
    </location>
</feature>
<feature type="transmembrane region" description="Helical" evidence="24">
    <location>
        <begin position="176"/>
        <end position="194"/>
    </location>
</feature>
<evidence type="ECO:0000256" key="6">
    <source>
        <dbReference type="ARBA" id="ARBA00012487"/>
    </source>
</evidence>
<evidence type="ECO:0000256" key="5">
    <source>
        <dbReference type="ARBA" id="ARBA00010185"/>
    </source>
</evidence>
<keyword evidence="15 24" id="KW-0472">Membrane</keyword>
<evidence type="ECO:0000256" key="7">
    <source>
        <dbReference type="ARBA" id="ARBA00019373"/>
    </source>
</evidence>
<evidence type="ECO:0000256" key="13">
    <source>
        <dbReference type="ARBA" id="ARBA00022989"/>
    </source>
</evidence>
<evidence type="ECO:0000313" key="27">
    <source>
        <dbReference type="EMBL" id="GFP13040.1"/>
    </source>
</evidence>
<dbReference type="PANTHER" id="PTHR46382">
    <property type="entry name" value="PHOSPHATIDATE CYTIDYLYLTRANSFERASE"/>
    <property type="match status" value="1"/>
</dbReference>
<evidence type="ECO:0000256" key="16">
    <source>
        <dbReference type="ARBA" id="ARBA00023209"/>
    </source>
</evidence>
<dbReference type="EMBL" id="WCGB01000006">
    <property type="protein sequence ID" value="NRN90981.1"/>
    <property type="molecule type" value="Genomic_DNA"/>
</dbReference>
<feature type="transmembrane region" description="Helical" evidence="24">
    <location>
        <begin position="253"/>
        <end position="270"/>
    </location>
</feature>
<keyword evidence="16" id="KW-0594">Phospholipid biosynthesis</keyword>
<dbReference type="GO" id="GO:0004605">
    <property type="term" value="F:phosphatidate cytidylyltransferase activity"/>
    <property type="evidence" value="ECO:0007669"/>
    <property type="project" value="UniProtKB-EC"/>
</dbReference>
<reference evidence="27" key="4">
    <citation type="submission" date="2020-07" db="EMBL/GenBank/DDBJ databases">
        <title>Draft genome sequence of Lactobacillus helveticus strain JCM 1062.</title>
        <authorList>
            <person name="Endo A."/>
            <person name="Maeno S."/>
            <person name="Kido Y."/>
        </authorList>
    </citation>
    <scope>NUCLEOTIDE SEQUENCE</scope>
    <source>
        <strain evidence="27">JCM 1062</strain>
    </source>
</reference>
<reference evidence="28" key="3">
    <citation type="submission" date="2019-09" db="EMBL/GenBank/DDBJ databases">
        <title>Comparative genomic analysis of Lactobacillus helveticus.</title>
        <authorList>
            <person name="Zhang H."/>
            <person name="Chen Y."/>
            <person name="Zhong Z."/>
        </authorList>
    </citation>
    <scope>NUCLEOTIDE SEQUENCE</scope>
    <source>
        <strain evidence="28">IMAU50013</strain>
    </source>
</reference>
<comment type="similarity">
    <text evidence="5">Belongs to the CDS family.</text>
</comment>
<feature type="transmembrane region" description="Helical" evidence="24">
    <location>
        <begin position="109"/>
        <end position="130"/>
    </location>
</feature>
<dbReference type="GO" id="GO:0005886">
    <property type="term" value="C:plasma membrane"/>
    <property type="evidence" value="ECO:0007669"/>
    <property type="project" value="UniProtKB-SubCell"/>
</dbReference>
<protein>
    <recommendedName>
        <fullName evidence="7">Phosphatidate cytidylyltransferase</fullName>
        <ecNumber evidence="6">2.7.7.41</ecNumber>
    </recommendedName>
    <alternativeName>
        <fullName evidence="20">CDP-DAG synthase</fullName>
    </alternativeName>
    <alternativeName>
        <fullName evidence="22">CDP-DG synthase</fullName>
    </alternativeName>
    <alternativeName>
        <fullName evidence="18">CDP-diacylglycerol synthase</fullName>
    </alternativeName>
    <alternativeName>
        <fullName evidence="21">CDP-diglyceride pyrophosphorylase</fullName>
    </alternativeName>
    <alternativeName>
        <fullName evidence="23">CDP-diglyceride synthase</fullName>
    </alternativeName>
    <alternativeName>
        <fullName evidence="19">CTP:phosphatidate cytidylyltransferase</fullName>
    </alternativeName>
</protein>
<dbReference type="EMBL" id="BLYV01000192">
    <property type="protein sequence ID" value="GFP13040.1"/>
    <property type="molecule type" value="Genomic_DNA"/>
</dbReference>
<feature type="transmembrane region" description="Helical" evidence="24">
    <location>
        <begin position="48"/>
        <end position="66"/>
    </location>
</feature>
<evidence type="ECO:0000256" key="15">
    <source>
        <dbReference type="ARBA" id="ARBA00023136"/>
    </source>
</evidence>
<comment type="pathway">
    <text evidence="3">Phospholipid metabolism; CDP-diacylglycerol biosynthesis; CDP-diacylglycerol from sn-glycerol 3-phosphate: step 3/3.</text>
</comment>
<evidence type="ECO:0000256" key="8">
    <source>
        <dbReference type="ARBA" id="ARBA00022475"/>
    </source>
</evidence>
<dbReference type="RefSeq" id="WP_003629019.1">
    <property type="nucleotide sequence ID" value="NZ_AP023028.1"/>
</dbReference>
<evidence type="ECO:0000313" key="28">
    <source>
        <dbReference type="EMBL" id="NRN90981.1"/>
    </source>
</evidence>
<keyword evidence="8" id="KW-1003">Cell membrane</keyword>
<evidence type="ECO:0000256" key="10">
    <source>
        <dbReference type="ARBA" id="ARBA00022679"/>
    </source>
</evidence>
<keyword evidence="14" id="KW-0443">Lipid metabolism</keyword>
<evidence type="ECO:0000256" key="23">
    <source>
        <dbReference type="ARBA" id="ARBA00033406"/>
    </source>
</evidence>
<keyword evidence="11 24" id="KW-0812">Transmembrane</keyword>
<dbReference type="Proteomes" id="UP000630086">
    <property type="component" value="Unassembled WGS sequence"/>
</dbReference>
<dbReference type="AlphaFoldDB" id="A0A0D5MI67"/>
<feature type="transmembrane region" description="Helical" evidence="24">
    <location>
        <begin position="78"/>
        <end position="97"/>
    </location>
</feature>
<evidence type="ECO:0000256" key="20">
    <source>
        <dbReference type="ARBA" id="ARBA00032253"/>
    </source>
</evidence>
<dbReference type="EC" id="2.7.7.41" evidence="6"/>
<dbReference type="EMBL" id="CP012381">
    <property type="protein sequence ID" value="ALI52414.1"/>
    <property type="molecule type" value="Genomic_DNA"/>
</dbReference>
<proteinExistence type="inferred from homology"/>
<evidence type="ECO:0000313" key="29">
    <source>
        <dbReference type="Proteomes" id="UP000063930"/>
    </source>
</evidence>
<evidence type="ECO:0000313" key="25">
    <source>
        <dbReference type="EMBL" id="ALI52414.1"/>
    </source>
</evidence>
<keyword evidence="9" id="KW-0444">Lipid biosynthesis</keyword>
<comment type="pathway">
    <text evidence="4">Lipid metabolism.</text>
</comment>
<keyword evidence="17" id="KW-1208">Phospholipid metabolism</keyword>
<dbReference type="PANTHER" id="PTHR46382:SF1">
    <property type="entry name" value="PHOSPHATIDATE CYTIDYLYLTRANSFERASE"/>
    <property type="match status" value="1"/>
</dbReference>
<accession>A0A0D5MI67</accession>
<dbReference type="Proteomes" id="UP000601587">
    <property type="component" value="Unassembled WGS sequence"/>
</dbReference>
<evidence type="ECO:0000256" key="21">
    <source>
        <dbReference type="ARBA" id="ARBA00032396"/>
    </source>
</evidence>
<evidence type="ECO:0000256" key="17">
    <source>
        <dbReference type="ARBA" id="ARBA00023264"/>
    </source>
</evidence>
<dbReference type="Proteomes" id="UP000267794">
    <property type="component" value="Chromosome"/>
</dbReference>
<evidence type="ECO:0000256" key="19">
    <source>
        <dbReference type="ARBA" id="ARBA00031825"/>
    </source>
</evidence>
<feature type="transmembrane region" description="Helical" evidence="24">
    <location>
        <begin position="6"/>
        <end position="36"/>
    </location>
</feature>
<keyword evidence="13 24" id="KW-1133">Transmembrane helix</keyword>
<gene>
    <name evidence="27" type="primary">cdsA</name>
    <name evidence="25" type="ORF">ALV80_04475</name>
    <name evidence="26" type="ORF">BC335_0869</name>
    <name evidence="28" type="ORF">IMAU50013_00507</name>
    <name evidence="27" type="ORF">LHEJCM1062_09120</name>
</gene>
<feature type="transmembrane region" description="Helical" evidence="24">
    <location>
        <begin position="136"/>
        <end position="155"/>
    </location>
</feature>
<dbReference type="Proteomes" id="UP000063930">
    <property type="component" value="Chromosome"/>
</dbReference>
<reference evidence="25 29" key="1">
    <citation type="submission" date="2015-08" db="EMBL/GenBank/DDBJ databases">
        <title>Complete genome sequence of Lactobacillus helveticus CAUH18, a probiotic strain originated from koumiss.</title>
        <authorList>
            <person name="Yang Y."/>
            <person name="Hao Y."/>
        </authorList>
    </citation>
    <scope>NUCLEOTIDE SEQUENCE [LARGE SCALE GENOMIC DNA]</scope>
    <source>
        <strain evidence="25 29">CAUH18</strain>
    </source>
</reference>
<comment type="catalytic activity">
    <reaction evidence="1">
        <text>a 1,2-diacyl-sn-glycero-3-phosphate + CTP + H(+) = a CDP-1,2-diacyl-sn-glycerol + diphosphate</text>
        <dbReference type="Rhea" id="RHEA:16229"/>
        <dbReference type="ChEBI" id="CHEBI:15378"/>
        <dbReference type="ChEBI" id="CHEBI:33019"/>
        <dbReference type="ChEBI" id="CHEBI:37563"/>
        <dbReference type="ChEBI" id="CHEBI:58332"/>
        <dbReference type="ChEBI" id="CHEBI:58608"/>
        <dbReference type="EC" id="2.7.7.41"/>
    </reaction>
</comment>
<dbReference type="KEGG" id="lhd:HUO_05360"/>
<evidence type="ECO:0000313" key="30">
    <source>
        <dbReference type="Proteomes" id="UP000267794"/>
    </source>
</evidence>
<evidence type="ECO:0000256" key="11">
    <source>
        <dbReference type="ARBA" id="ARBA00022692"/>
    </source>
</evidence>
<name>A0A0D5MI67_LACHE</name>
<evidence type="ECO:0000256" key="1">
    <source>
        <dbReference type="ARBA" id="ARBA00001698"/>
    </source>
</evidence>
<evidence type="ECO:0000256" key="3">
    <source>
        <dbReference type="ARBA" id="ARBA00005119"/>
    </source>
</evidence>
<keyword evidence="10 26" id="KW-0808">Transferase</keyword>
<dbReference type="GO" id="GO:0016024">
    <property type="term" value="P:CDP-diacylglycerol biosynthetic process"/>
    <property type="evidence" value="ECO:0007669"/>
    <property type="project" value="TreeGrafter"/>
</dbReference>
<evidence type="ECO:0000313" key="26">
    <source>
        <dbReference type="EMBL" id="AYE61363.1"/>
    </source>
</evidence>
<dbReference type="EMBL" id="CP017982">
    <property type="protein sequence ID" value="AYE61363.1"/>
    <property type="molecule type" value="Genomic_DNA"/>
</dbReference>
<reference evidence="26 30" key="2">
    <citation type="submission" date="2016-10" db="EMBL/GenBank/DDBJ databases">
        <title>Complete genomic sequencing of Lactobacillus helveticus LH99 and comparative genome analysis.</title>
        <authorList>
            <person name="Li N."/>
            <person name="You C."/>
            <person name="Liu Z."/>
        </authorList>
    </citation>
    <scope>NUCLEOTIDE SEQUENCE [LARGE SCALE GENOMIC DNA]</scope>
    <source>
        <strain evidence="26 30">LH99</strain>
    </source>
</reference>
<organism evidence="28 31">
    <name type="scientific">Lactobacillus helveticus</name>
    <name type="common">Lactobacillus suntoryeus</name>
    <dbReference type="NCBI Taxonomy" id="1587"/>
    <lineage>
        <taxon>Bacteria</taxon>
        <taxon>Bacillati</taxon>
        <taxon>Bacillota</taxon>
        <taxon>Bacilli</taxon>
        <taxon>Lactobacillales</taxon>
        <taxon>Lactobacillaceae</taxon>
        <taxon>Lactobacillus</taxon>
    </lineage>
</organism>
<sequence>MKQRVITAVIALILFIPIVLAGGLWMDWLTVLFAAVGISEIFLMKKQILVSFDFLLALLATLTWTVPDSFFKAFPPNITKFGVFFGIIMLFLTWTVLSKNKTTFDDVGVYILASLYIGIGFHYMAAIRAYPQNGLALLGYVFVVVWSTDIGAYMIGRKIGKHKLWPVISPNKTWEGSIGAVICALICSAIYLAILSHFNIVFGVSELTMVILAFFLSIVGQMGDLVESAYKRFYGVKDSGKILPGHGGILDRFDSMLFVLPVVAAILGIVH</sequence>
<dbReference type="Pfam" id="PF01148">
    <property type="entry name" value="CTP_transf_1"/>
    <property type="match status" value="1"/>
</dbReference>
<evidence type="ECO:0000256" key="2">
    <source>
        <dbReference type="ARBA" id="ARBA00004651"/>
    </source>
</evidence>
<evidence type="ECO:0000256" key="9">
    <source>
        <dbReference type="ARBA" id="ARBA00022516"/>
    </source>
</evidence>
<evidence type="ECO:0000256" key="4">
    <source>
        <dbReference type="ARBA" id="ARBA00005189"/>
    </source>
</evidence>